<evidence type="ECO:0000313" key="3">
    <source>
        <dbReference type="Proteomes" id="UP000799440"/>
    </source>
</evidence>
<dbReference type="OrthoDB" id="2590867at2759"/>
<feature type="compositionally biased region" description="Basic and acidic residues" evidence="1">
    <location>
        <begin position="254"/>
        <end position="263"/>
    </location>
</feature>
<evidence type="ECO:0000313" key="2">
    <source>
        <dbReference type="EMBL" id="KAF2743953.1"/>
    </source>
</evidence>
<organism evidence="2 3">
    <name type="scientific">Sporormia fimetaria CBS 119925</name>
    <dbReference type="NCBI Taxonomy" id="1340428"/>
    <lineage>
        <taxon>Eukaryota</taxon>
        <taxon>Fungi</taxon>
        <taxon>Dikarya</taxon>
        <taxon>Ascomycota</taxon>
        <taxon>Pezizomycotina</taxon>
        <taxon>Dothideomycetes</taxon>
        <taxon>Pleosporomycetidae</taxon>
        <taxon>Pleosporales</taxon>
        <taxon>Sporormiaceae</taxon>
        <taxon>Sporormia</taxon>
    </lineage>
</organism>
<dbReference type="AlphaFoldDB" id="A0A6A6V1Q7"/>
<feature type="compositionally biased region" description="Polar residues" evidence="1">
    <location>
        <begin position="139"/>
        <end position="149"/>
    </location>
</feature>
<evidence type="ECO:0000256" key="1">
    <source>
        <dbReference type="SAM" id="MobiDB-lite"/>
    </source>
</evidence>
<accession>A0A6A6V1Q7</accession>
<name>A0A6A6V1Q7_9PLEO</name>
<keyword evidence="3" id="KW-1185">Reference proteome</keyword>
<feature type="compositionally biased region" description="Polar residues" evidence="1">
    <location>
        <begin position="112"/>
        <end position="123"/>
    </location>
</feature>
<sequence length="270" mass="27992">MDKLKSVLSHGSKKGAHGEGRHLHDSNVKPNPSTSAEAGEQHHPIYDQFAKTKTTAPTDMTTPAPQSQAAPSDVQGEPGIRPNAPYGVPPHHVDETSTASVKSGVMGLPQGKTYQEAGQTQSGALPPSRLHHQKGYDDLNSQATTTSRSGAAALGHGQPFDQSSPGVITDTNREFPLAGGVTYRHDAEARPNPAGTGSTSTEEVANEGKSQGGLAGAAAAITAVAATAATTARSAAASAFSTAQPRSDSQDQAARQHDQEARWRPLKVRC</sequence>
<feature type="compositionally biased region" description="Polar residues" evidence="1">
    <location>
        <begin position="244"/>
        <end position="253"/>
    </location>
</feature>
<protein>
    <submittedName>
        <fullName evidence="2">Uncharacterized protein</fullName>
    </submittedName>
</protein>
<reference evidence="2" key="1">
    <citation type="journal article" date="2020" name="Stud. Mycol.">
        <title>101 Dothideomycetes genomes: a test case for predicting lifestyles and emergence of pathogens.</title>
        <authorList>
            <person name="Haridas S."/>
            <person name="Albert R."/>
            <person name="Binder M."/>
            <person name="Bloem J."/>
            <person name="Labutti K."/>
            <person name="Salamov A."/>
            <person name="Andreopoulos B."/>
            <person name="Baker S."/>
            <person name="Barry K."/>
            <person name="Bills G."/>
            <person name="Bluhm B."/>
            <person name="Cannon C."/>
            <person name="Castanera R."/>
            <person name="Culley D."/>
            <person name="Daum C."/>
            <person name="Ezra D."/>
            <person name="Gonzalez J."/>
            <person name="Henrissat B."/>
            <person name="Kuo A."/>
            <person name="Liang C."/>
            <person name="Lipzen A."/>
            <person name="Lutzoni F."/>
            <person name="Magnuson J."/>
            <person name="Mondo S."/>
            <person name="Nolan M."/>
            <person name="Ohm R."/>
            <person name="Pangilinan J."/>
            <person name="Park H.-J."/>
            <person name="Ramirez L."/>
            <person name="Alfaro M."/>
            <person name="Sun H."/>
            <person name="Tritt A."/>
            <person name="Yoshinaga Y."/>
            <person name="Zwiers L.-H."/>
            <person name="Turgeon B."/>
            <person name="Goodwin S."/>
            <person name="Spatafora J."/>
            <person name="Crous P."/>
            <person name="Grigoriev I."/>
        </authorList>
    </citation>
    <scope>NUCLEOTIDE SEQUENCE</scope>
    <source>
        <strain evidence="2">CBS 119925</strain>
    </source>
</reference>
<feature type="region of interest" description="Disordered" evidence="1">
    <location>
        <begin position="235"/>
        <end position="270"/>
    </location>
</feature>
<feature type="compositionally biased region" description="Polar residues" evidence="1">
    <location>
        <begin position="160"/>
        <end position="170"/>
    </location>
</feature>
<dbReference type="Proteomes" id="UP000799440">
    <property type="component" value="Unassembled WGS sequence"/>
</dbReference>
<gene>
    <name evidence="2" type="ORF">M011DRAFT_200642</name>
</gene>
<dbReference type="EMBL" id="MU006592">
    <property type="protein sequence ID" value="KAF2743953.1"/>
    <property type="molecule type" value="Genomic_DNA"/>
</dbReference>
<proteinExistence type="predicted"/>
<feature type="region of interest" description="Disordered" evidence="1">
    <location>
        <begin position="1"/>
        <end position="211"/>
    </location>
</feature>
<feature type="compositionally biased region" description="Low complexity" evidence="1">
    <location>
        <begin position="51"/>
        <end position="65"/>
    </location>
</feature>
<feature type="compositionally biased region" description="Basic and acidic residues" evidence="1">
    <location>
        <begin position="16"/>
        <end position="27"/>
    </location>
</feature>